<name>A0A385DE72_9ACTN</name>
<protein>
    <submittedName>
        <fullName evidence="2">Uncharacterized protein</fullName>
    </submittedName>
</protein>
<sequence>MSPPPTGQYGYPPATPSRASGAFGQVIMQLLCKEPESRPVRGEIRQTLTALARPAAAPVTRPRRSPDLRPGPDAGPSASS</sequence>
<dbReference type="KEGG" id="sky:D0C37_20725"/>
<evidence type="ECO:0000313" key="3">
    <source>
        <dbReference type="Proteomes" id="UP000259636"/>
    </source>
</evidence>
<gene>
    <name evidence="2" type="ORF">D0C37_20725</name>
</gene>
<dbReference type="EMBL" id="CP031742">
    <property type="protein sequence ID" value="AXQ56782.1"/>
    <property type="molecule type" value="Genomic_DNA"/>
</dbReference>
<evidence type="ECO:0000256" key="1">
    <source>
        <dbReference type="SAM" id="MobiDB-lite"/>
    </source>
</evidence>
<feature type="region of interest" description="Disordered" evidence="1">
    <location>
        <begin position="48"/>
        <end position="80"/>
    </location>
</feature>
<evidence type="ECO:0000313" key="2">
    <source>
        <dbReference type="EMBL" id="AXQ56782.1"/>
    </source>
</evidence>
<reference evidence="2 3" key="1">
    <citation type="submission" date="2018-08" db="EMBL/GenBank/DDBJ databases">
        <authorList>
            <person name="Ferrada E.E."/>
            <person name="Latorre B.A."/>
        </authorList>
    </citation>
    <scope>NUCLEOTIDE SEQUENCE [LARGE SCALE GENOMIC DNA]</scope>
    <source>
        <strain evidence="2 3">VK-A60T</strain>
    </source>
</reference>
<feature type="compositionally biased region" description="Low complexity" evidence="1">
    <location>
        <begin position="48"/>
        <end position="60"/>
    </location>
</feature>
<dbReference type="AlphaFoldDB" id="A0A385DE72"/>
<proteinExistence type="predicted"/>
<accession>A0A385DE72</accession>
<organism evidence="2 3">
    <name type="scientific">Streptomyces koyangensis</name>
    <dbReference type="NCBI Taxonomy" id="188770"/>
    <lineage>
        <taxon>Bacteria</taxon>
        <taxon>Bacillati</taxon>
        <taxon>Actinomycetota</taxon>
        <taxon>Actinomycetes</taxon>
        <taxon>Kitasatosporales</taxon>
        <taxon>Streptomycetaceae</taxon>
        <taxon>Streptomyces</taxon>
        <taxon>Streptomyces aurantiacus group</taxon>
    </lineage>
</organism>
<dbReference type="Proteomes" id="UP000259636">
    <property type="component" value="Chromosome"/>
</dbReference>